<dbReference type="PANTHER" id="PTHR44520:SF2">
    <property type="entry name" value="RESPONSE REGULATOR RCP1"/>
    <property type="match status" value="1"/>
</dbReference>
<organism evidence="3 4">
    <name type="scientific">Deinococcus geothermalis (strain DSM 11300 / CIP 105573 / AG-3a)</name>
    <dbReference type="NCBI Taxonomy" id="319795"/>
    <lineage>
        <taxon>Bacteria</taxon>
        <taxon>Thermotogati</taxon>
        <taxon>Deinococcota</taxon>
        <taxon>Deinococci</taxon>
        <taxon>Deinococcales</taxon>
        <taxon>Deinococcaceae</taxon>
        <taxon>Deinococcus</taxon>
    </lineage>
</organism>
<dbReference type="eggNOG" id="COG0745">
    <property type="taxonomic scope" value="Bacteria"/>
</dbReference>
<feature type="domain" description="Response regulatory" evidence="2">
    <location>
        <begin position="11"/>
        <end position="134"/>
    </location>
</feature>
<dbReference type="Gene3D" id="3.40.50.2300">
    <property type="match status" value="1"/>
</dbReference>
<name>Q1IWJ5_DEIGD</name>
<dbReference type="InterPro" id="IPR001789">
    <property type="entry name" value="Sig_transdc_resp-reg_receiver"/>
</dbReference>
<keyword evidence="4" id="KW-1185">Reference proteome</keyword>
<dbReference type="STRING" id="319795.Dgeo_2095"/>
<dbReference type="KEGG" id="dge:Dgeo_2095"/>
<protein>
    <submittedName>
        <fullName evidence="3">Response regulator receiver protein</fullName>
    </submittedName>
</protein>
<dbReference type="EMBL" id="CP000359">
    <property type="protein sequence ID" value="ABF46389.1"/>
    <property type="molecule type" value="Genomic_DNA"/>
</dbReference>
<sequence>MNGSAACPPADILIIEDNSADVELVRVAVEECGLAHRLHFVRDGAEALLFLRRHGPYAAAPAPRLMILDLNMPRLGGLEVLAALRGGGPNIPAVIFTSSGDETDRQRALDLGAAAYLTKPMKFAEFCQTFTRLLEEHLQPS</sequence>
<evidence type="ECO:0000256" key="1">
    <source>
        <dbReference type="PROSITE-ProRule" id="PRU00169"/>
    </source>
</evidence>
<dbReference type="InterPro" id="IPR011006">
    <property type="entry name" value="CheY-like_superfamily"/>
</dbReference>
<reference evidence="3" key="1">
    <citation type="submission" date="2006-04" db="EMBL/GenBank/DDBJ databases">
        <title>Complete sequence of chromosome of Deinococcus geothermalis DSM 11300.</title>
        <authorList>
            <consortium name="US DOE Joint Genome Institute"/>
            <person name="Copeland A."/>
            <person name="Lucas S."/>
            <person name="Lapidus A."/>
            <person name="Barry K."/>
            <person name="Detter J.C."/>
            <person name="Glavina del Rio T."/>
            <person name="Hammon N."/>
            <person name="Israni S."/>
            <person name="Dalin E."/>
            <person name="Tice H."/>
            <person name="Pitluck S."/>
            <person name="Brettin T."/>
            <person name="Bruce D."/>
            <person name="Han C."/>
            <person name="Tapia R."/>
            <person name="Saunders E."/>
            <person name="Gilna P."/>
            <person name="Schmutz J."/>
            <person name="Larimer F."/>
            <person name="Land M."/>
            <person name="Hauser L."/>
            <person name="Kyrpides N."/>
            <person name="Kim E."/>
            <person name="Daly M.J."/>
            <person name="Fredrickson J.K."/>
            <person name="Makarova K.S."/>
            <person name="Gaidamakova E.K."/>
            <person name="Zhai M."/>
            <person name="Richardson P."/>
        </authorList>
    </citation>
    <scope>NUCLEOTIDE SEQUENCE</scope>
    <source>
        <strain evidence="3">DSM 11300</strain>
    </source>
</reference>
<gene>
    <name evidence="3" type="ordered locus">Dgeo_2095</name>
</gene>
<evidence type="ECO:0000313" key="3">
    <source>
        <dbReference type="EMBL" id="ABF46389.1"/>
    </source>
</evidence>
<dbReference type="SUPFAM" id="SSF52172">
    <property type="entry name" value="CheY-like"/>
    <property type="match status" value="1"/>
</dbReference>
<dbReference type="AlphaFoldDB" id="Q1IWJ5"/>
<dbReference type="Pfam" id="PF00072">
    <property type="entry name" value="Response_reg"/>
    <property type="match status" value="1"/>
</dbReference>
<proteinExistence type="predicted"/>
<evidence type="ECO:0000313" key="4">
    <source>
        <dbReference type="Proteomes" id="UP000002431"/>
    </source>
</evidence>
<accession>Q1IWJ5</accession>
<keyword evidence="1" id="KW-0597">Phosphoprotein</keyword>
<dbReference type="PROSITE" id="PS50110">
    <property type="entry name" value="RESPONSE_REGULATORY"/>
    <property type="match status" value="1"/>
</dbReference>
<dbReference type="InterPro" id="IPR052893">
    <property type="entry name" value="TCS_response_regulator"/>
</dbReference>
<dbReference type="SMART" id="SM00448">
    <property type="entry name" value="REC"/>
    <property type="match status" value="1"/>
</dbReference>
<dbReference type="RefSeq" id="WP_011531215.1">
    <property type="nucleotide sequence ID" value="NC_008025.1"/>
</dbReference>
<feature type="modified residue" description="4-aspartylphosphate" evidence="1">
    <location>
        <position position="69"/>
    </location>
</feature>
<dbReference type="HOGENOM" id="CLU_000445_69_17_0"/>
<evidence type="ECO:0000259" key="2">
    <source>
        <dbReference type="PROSITE" id="PS50110"/>
    </source>
</evidence>
<dbReference type="Proteomes" id="UP000002431">
    <property type="component" value="Chromosome"/>
</dbReference>
<dbReference type="PANTHER" id="PTHR44520">
    <property type="entry name" value="RESPONSE REGULATOR RCP1-RELATED"/>
    <property type="match status" value="1"/>
</dbReference>
<dbReference type="GO" id="GO:0000160">
    <property type="term" value="P:phosphorelay signal transduction system"/>
    <property type="evidence" value="ECO:0007669"/>
    <property type="project" value="InterPro"/>
</dbReference>
<dbReference type="CDD" id="cd17557">
    <property type="entry name" value="REC_Rcp-like"/>
    <property type="match status" value="1"/>
</dbReference>